<dbReference type="Proteomes" id="UP001292094">
    <property type="component" value="Unassembled WGS sequence"/>
</dbReference>
<comment type="caution">
    <text evidence="2">The sequence shown here is derived from an EMBL/GenBank/DDBJ whole genome shotgun (WGS) entry which is preliminary data.</text>
</comment>
<dbReference type="AlphaFoldDB" id="A0AAE1NU33"/>
<reference evidence="2" key="1">
    <citation type="submission" date="2023-11" db="EMBL/GenBank/DDBJ databases">
        <title>Genome assemblies of two species of porcelain crab, Petrolisthes cinctipes and Petrolisthes manimaculis (Anomura: Porcellanidae).</title>
        <authorList>
            <person name="Angst P."/>
        </authorList>
    </citation>
    <scope>NUCLEOTIDE SEQUENCE</scope>
    <source>
        <strain evidence="2">PB745_02</strain>
        <tissue evidence="2">Gill</tissue>
    </source>
</reference>
<feature type="compositionally biased region" description="Basic and acidic residues" evidence="1">
    <location>
        <begin position="1"/>
        <end position="17"/>
    </location>
</feature>
<organism evidence="2 3">
    <name type="scientific">Petrolisthes manimaculis</name>
    <dbReference type="NCBI Taxonomy" id="1843537"/>
    <lineage>
        <taxon>Eukaryota</taxon>
        <taxon>Metazoa</taxon>
        <taxon>Ecdysozoa</taxon>
        <taxon>Arthropoda</taxon>
        <taxon>Crustacea</taxon>
        <taxon>Multicrustacea</taxon>
        <taxon>Malacostraca</taxon>
        <taxon>Eumalacostraca</taxon>
        <taxon>Eucarida</taxon>
        <taxon>Decapoda</taxon>
        <taxon>Pleocyemata</taxon>
        <taxon>Anomura</taxon>
        <taxon>Galatheoidea</taxon>
        <taxon>Porcellanidae</taxon>
        <taxon>Petrolisthes</taxon>
    </lineage>
</organism>
<accession>A0AAE1NU33</accession>
<name>A0AAE1NU33_9EUCA</name>
<evidence type="ECO:0000313" key="3">
    <source>
        <dbReference type="Proteomes" id="UP001292094"/>
    </source>
</evidence>
<feature type="region of interest" description="Disordered" evidence="1">
    <location>
        <begin position="1"/>
        <end position="71"/>
    </location>
</feature>
<dbReference type="EMBL" id="JAWZYT010004090">
    <property type="protein sequence ID" value="KAK4295377.1"/>
    <property type="molecule type" value="Genomic_DNA"/>
</dbReference>
<evidence type="ECO:0000256" key="1">
    <source>
        <dbReference type="SAM" id="MobiDB-lite"/>
    </source>
</evidence>
<protein>
    <submittedName>
        <fullName evidence="2">Uncharacterized protein</fullName>
    </submittedName>
</protein>
<proteinExistence type="predicted"/>
<gene>
    <name evidence="2" type="ORF">Pmani_032057</name>
</gene>
<keyword evidence="3" id="KW-1185">Reference proteome</keyword>
<sequence>MGCLRGRQERGADEEVKNMQSKETGRGKVGQGRKVTEERYGGQSVDGRQPISSTPPRGSKPNKGTAQLVID</sequence>
<evidence type="ECO:0000313" key="2">
    <source>
        <dbReference type="EMBL" id="KAK4295377.1"/>
    </source>
</evidence>